<organism evidence="1 2">
    <name type="scientific">Nocardioides baekrokdamisoli</name>
    <dbReference type="NCBI Taxonomy" id="1804624"/>
    <lineage>
        <taxon>Bacteria</taxon>
        <taxon>Bacillati</taxon>
        <taxon>Actinomycetota</taxon>
        <taxon>Actinomycetes</taxon>
        <taxon>Propionibacteriales</taxon>
        <taxon>Nocardioidaceae</taxon>
        <taxon>Nocardioides</taxon>
    </lineage>
</organism>
<reference evidence="1 2" key="1">
    <citation type="submission" date="2018-11" db="EMBL/GenBank/DDBJ databases">
        <title>Complete genome sequence of Nocardioides baekrokdamisoli strain KCTC 39748.</title>
        <authorList>
            <person name="Kang S.W."/>
            <person name="Lee K.C."/>
            <person name="Kim K.K."/>
            <person name="Kim J.S."/>
            <person name="Kim D.S."/>
            <person name="Ko S.H."/>
            <person name="Yang S.H."/>
            <person name="Shin Y.K."/>
            <person name="Lee J.S."/>
        </authorList>
    </citation>
    <scope>NUCLEOTIDE SEQUENCE [LARGE SCALE GENOMIC DNA]</scope>
    <source>
        <strain evidence="1 2">KCTC 39748</strain>
    </source>
</reference>
<keyword evidence="2" id="KW-1185">Reference proteome</keyword>
<dbReference type="KEGG" id="nbe:Back2_24210"/>
<dbReference type="AlphaFoldDB" id="A0A3G9J3X6"/>
<dbReference type="Proteomes" id="UP000271573">
    <property type="component" value="Chromosome"/>
</dbReference>
<proteinExistence type="predicted"/>
<accession>A0A3G9J3X6</accession>
<protein>
    <submittedName>
        <fullName evidence="1">Uncharacterized protein</fullName>
    </submittedName>
</protein>
<name>A0A3G9J3X6_9ACTN</name>
<evidence type="ECO:0000313" key="2">
    <source>
        <dbReference type="Proteomes" id="UP000271573"/>
    </source>
</evidence>
<sequence>MGSSVDWSAALMEQGFDGLSRMTSDPEDVRAARERYDDLRSHVDAVARGADRVEFVVAAIRVNRSGRHDEALVVVSDSMVIVSGRHRAVVGARSVTDIFPRPVLSVTAAMAGGRRAIELHADGRRTRLVLMSRSSTIEAALLSLGGRDRR</sequence>
<gene>
    <name evidence="1" type="ORF">Back2_24210</name>
</gene>
<dbReference type="EMBL" id="AP019307">
    <property type="protein sequence ID" value="BBH18134.1"/>
    <property type="molecule type" value="Genomic_DNA"/>
</dbReference>
<evidence type="ECO:0000313" key="1">
    <source>
        <dbReference type="EMBL" id="BBH18134.1"/>
    </source>
</evidence>